<comment type="subunit">
    <text evidence="9">Composed of 13 different subunits. Subunits NuoCD, E, F, and G constitute the peripheral sector of the complex.</text>
</comment>
<keyword evidence="15" id="KW-0560">Oxidoreductase</keyword>
<dbReference type="Proteomes" id="UP000294466">
    <property type="component" value="Chromosome"/>
</dbReference>
<dbReference type="Pfam" id="PF01257">
    <property type="entry name" value="2Fe-2S_thioredx"/>
    <property type="match status" value="1"/>
</dbReference>
<gene>
    <name evidence="15" type="primary">nuoE</name>
    <name evidence="15" type="ORF">BUCISPPS3390_107</name>
</gene>
<name>A0A451CX42_9GAMM</name>
<dbReference type="PANTHER" id="PTHR10371:SF3">
    <property type="entry name" value="NADH DEHYDROGENASE [UBIQUINONE] FLAVOPROTEIN 2, MITOCHONDRIAL"/>
    <property type="match status" value="1"/>
</dbReference>
<reference evidence="15 16" key="1">
    <citation type="submission" date="2019-02" db="EMBL/GenBank/DDBJ databases">
        <authorList>
            <person name="Manzano-Marin A."/>
            <person name="Manzano-Marin A."/>
        </authorList>
    </citation>
    <scope>NUCLEOTIDE SEQUENCE [LARGE SCALE GENOMIC DNA]</scope>
    <source>
        <strain evidence="15 16">BuCisplendens/pseudotsugae</strain>
    </source>
</reference>
<dbReference type="InterPro" id="IPR041921">
    <property type="entry name" value="NuoE_N"/>
</dbReference>
<dbReference type="PIRSF" id="PIRSF000216">
    <property type="entry name" value="NADH_DH_24kDa"/>
    <property type="match status" value="1"/>
</dbReference>
<evidence type="ECO:0000256" key="7">
    <source>
        <dbReference type="ARBA" id="ARBA00023014"/>
    </source>
</evidence>
<feature type="binding site" evidence="14">
    <location>
        <position position="123"/>
    </location>
    <ligand>
        <name>[2Fe-2S] cluster</name>
        <dbReference type="ChEBI" id="CHEBI:190135"/>
    </ligand>
</feature>
<dbReference type="GO" id="GO:0046872">
    <property type="term" value="F:metal ion binding"/>
    <property type="evidence" value="ECO:0007669"/>
    <property type="project" value="UniProtKB-KW"/>
</dbReference>
<evidence type="ECO:0000256" key="10">
    <source>
        <dbReference type="ARBA" id="ARBA00031580"/>
    </source>
</evidence>
<dbReference type="SUPFAM" id="SSF52833">
    <property type="entry name" value="Thioredoxin-like"/>
    <property type="match status" value="1"/>
</dbReference>
<evidence type="ECO:0000256" key="5">
    <source>
        <dbReference type="ARBA" id="ARBA00022723"/>
    </source>
</evidence>
<comment type="catalytic activity">
    <reaction evidence="13">
        <text>a quinone + NADH + 5 H(+)(in) = a quinol + NAD(+) + 4 H(+)(out)</text>
        <dbReference type="Rhea" id="RHEA:57888"/>
        <dbReference type="ChEBI" id="CHEBI:15378"/>
        <dbReference type="ChEBI" id="CHEBI:24646"/>
        <dbReference type="ChEBI" id="CHEBI:57540"/>
        <dbReference type="ChEBI" id="CHEBI:57945"/>
        <dbReference type="ChEBI" id="CHEBI:132124"/>
    </reaction>
</comment>
<comment type="cofactor">
    <cofactor evidence="12">
        <name>[2Fe-2S] cluster</name>
        <dbReference type="ChEBI" id="CHEBI:190135"/>
    </cofactor>
</comment>
<dbReference type="InterPro" id="IPR042128">
    <property type="entry name" value="NuoE_dom"/>
</dbReference>
<keyword evidence="6 14" id="KW-0408">Iron</keyword>
<keyword evidence="8" id="KW-0520">NAD</keyword>
<sequence length="156" mass="17689">MFYLSKVEISEILLKKKCYIDSQAVCIEALKIVQKYRKWICIDAIIDIAKILSIPVCDVEGVATFYCHIFRKPVGRNIIRYCDSVVCFINGYNNIENQLISSLGIQPGETTSNYQFTLLPTCCLGACDKGPVMLINENLYTNLTSKVVLDLLDKYK</sequence>
<comment type="cofactor">
    <cofactor evidence="14">
        <name>[2Fe-2S] cluster</name>
        <dbReference type="ChEBI" id="CHEBI:190135"/>
    </cofactor>
    <text evidence="14">Binds 1 [2Fe-2S] cluster.</text>
</comment>
<evidence type="ECO:0000256" key="3">
    <source>
        <dbReference type="ARBA" id="ARBA00022714"/>
    </source>
</evidence>
<dbReference type="GO" id="GO:0048038">
    <property type="term" value="F:quinone binding"/>
    <property type="evidence" value="ECO:0007669"/>
    <property type="project" value="UniProtKB-KW"/>
</dbReference>
<keyword evidence="5 14" id="KW-0479">Metal-binding</keyword>
<feature type="binding site" evidence="14">
    <location>
        <position position="82"/>
    </location>
    <ligand>
        <name>[2Fe-2S] cluster</name>
        <dbReference type="ChEBI" id="CHEBI:190135"/>
    </ligand>
</feature>
<dbReference type="InterPro" id="IPR002023">
    <property type="entry name" value="NuoE-like"/>
</dbReference>
<dbReference type="InterPro" id="IPR036249">
    <property type="entry name" value="Thioredoxin-like_sf"/>
</dbReference>
<feature type="binding site" evidence="14">
    <location>
        <position position="127"/>
    </location>
    <ligand>
        <name>[2Fe-2S] cluster</name>
        <dbReference type="ChEBI" id="CHEBI:190135"/>
    </ligand>
</feature>
<evidence type="ECO:0000256" key="14">
    <source>
        <dbReference type="PIRSR" id="PIRSR000216-1"/>
    </source>
</evidence>
<dbReference type="NCBIfam" id="NF005722">
    <property type="entry name" value="PRK07539.1-2"/>
    <property type="match status" value="1"/>
</dbReference>
<organism evidence="15 16">
    <name type="scientific">Buchnera aphidicola</name>
    <name type="common">Cinara cf. splendens/pseudotsugae 3390</name>
    <dbReference type="NCBI Taxonomy" id="2518980"/>
    <lineage>
        <taxon>Bacteria</taxon>
        <taxon>Pseudomonadati</taxon>
        <taxon>Pseudomonadota</taxon>
        <taxon>Gammaproteobacteria</taxon>
        <taxon>Enterobacterales</taxon>
        <taxon>Erwiniaceae</taxon>
        <taxon>Buchnera</taxon>
    </lineage>
</organism>
<dbReference type="Gene3D" id="1.10.10.1590">
    <property type="entry name" value="NADH-quinone oxidoreductase subunit E"/>
    <property type="match status" value="1"/>
</dbReference>
<evidence type="ECO:0000313" key="16">
    <source>
        <dbReference type="Proteomes" id="UP000294466"/>
    </source>
</evidence>
<dbReference type="EMBL" id="LR217692">
    <property type="protein sequence ID" value="VFP77677.1"/>
    <property type="molecule type" value="Genomic_DNA"/>
</dbReference>
<evidence type="ECO:0000256" key="4">
    <source>
        <dbReference type="ARBA" id="ARBA00022719"/>
    </source>
</evidence>
<evidence type="ECO:0000256" key="12">
    <source>
        <dbReference type="ARBA" id="ARBA00034078"/>
    </source>
</evidence>
<dbReference type="GO" id="GO:0003954">
    <property type="term" value="F:NADH dehydrogenase activity"/>
    <property type="evidence" value="ECO:0007669"/>
    <property type="project" value="TreeGrafter"/>
</dbReference>
<evidence type="ECO:0000256" key="2">
    <source>
        <dbReference type="ARBA" id="ARBA00019898"/>
    </source>
</evidence>
<evidence type="ECO:0000256" key="1">
    <source>
        <dbReference type="ARBA" id="ARBA00010643"/>
    </source>
</evidence>
<accession>A0A451CX42</accession>
<evidence type="ECO:0000256" key="13">
    <source>
        <dbReference type="ARBA" id="ARBA00047712"/>
    </source>
</evidence>
<dbReference type="Gene3D" id="3.40.30.10">
    <property type="entry name" value="Glutaredoxin"/>
    <property type="match status" value="1"/>
</dbReference>
<feature type="binding site" evidence="14">
    <location>
        <position position="87"/>
    </location>
    <ligand>
        <name>[2Fe-2S] cluster</name>
        <dbReference type="ChEBI" id="CHEBI:190135"/>
    </ligand>
</feature>
<evidence type="ECO:0000256" key="6">
    <source>
        <dbReference type="ARBA" id="ARBA00023004"/>
    </source>
</evidence>
<dbReference type="FunFam" id="3.40.30.10:FF:000015">
    <property type="entry name" value="NADH-quinone oxidoreductase subunit E"/>
    <property type="match status" value="1"/>
</dbReference>
<keyword evidence="4" id="KW-0874">Quinone</keyword>
<evidence type="ECO:0000256" key="11">
    <source>
        <dbReference type="ARBA" id="ARBA00032788"/>
    </source>
</evidence>
<comment type="similarity">
    <text evidence="1">Belongs to the complex I 24 kDa subunit family.</text>
</comment>
<evidence type="ECO:0000256" key="9">
    <source>
        <dbReference type="ARBA" id="ARBA00026021"/>
    </source>
</evidence>
<keyword evidence="3 14" id="KW-0001">2Fe-2S</keyword>
<evidence type="ECO:0000256" key="8">
    <source>
        <dbReference type="ARBA" id="ARBA00023027"/>
    </source>
</evidence>
<dbReference type="PANTHER" id="PTHR10371">
    <property type="entry name" value="NADH DEHYDROGENASE UBIQUINONE FLAVOPROTEIN 2, MITOCHONDRIAL"/>
    <property type="match status" value="1"/>
</dbReference>
<evidence type="ECO:0000313" key="15">
    <source>
        <dbReference type="EMBL" id="VFP77677.1"/>
    </source>
</evidence>
<dbReference type="AlphaFoldDB" id="A0A451CX42"/>
<dbReference type="CDD" id="cd03064">
    <property type="entry name" value="TRX_Fd_NuoE"/>
    <property type="match status" value="1"/>
</dbReference>
<proteinExistence type="inferred from homology"/>
<dbReference type="GO" id="GO:0051537">
    <property type="term" value="F:2 iron, 2 sulfur cluster binding"/>
    <property type="evidence" value="ECO:0007669"/>
    <property type="project" value="UniProtKB-KW"/>
</dbReference>
<keyword evidence="7 14" id="KW-0411">Iron-sulfur</keyword>
<protein>
    <recommendedName>
        <fullName evidence="2">NADH-quinone oxidoreductase subunit E</fullName>
    </recommendedName>
    <alternativeName>
        <fullName evidence="10">NADH dehydrogenase I subunit E</fullName>
    </alternativeName>
    <alternativeName>
        <fullName evidence="11">NDH-1 subunit E</fullName>
    </alternativeName>
</protein>